<reference evidence="4" key="1">
    <citation type="journal article" date="2014" name="Proc. Natl. Acad. Sci. U.S.A.">
        <title>Extensive sampling of basidiomycete genomes demonstrates inadequacy of the white-rot/brown-rot paradigm for wood decay fungi.</title>
        <authorList>
            <person name="Riley R."/>
            <person name="Salamov A.A."/>
            <person name="Brown D.W."/>
            <person name="Nagy L.G."/>
            <person name="Floudas D."/>
            <person name="Held B.W."/>
            <person name="Levasseur A."/>
            <person name="Lombard V."/>
            <person name="Morin E."/>
            <person name="Otillar R."/>
            <person name="Lindquist E.A."/>
            <person name="Sun H."/>
            <person name="LaButti K.M."/>
            <person name="Schmutz J."/>
            <person name="Jabbour D."/>
            <person name="Luo H."/>
            <person name="Baker S.E."/>
            <person name="Pisabarro A.G."/>
            <person name="Walton J.D."/>
            <person name="Blanchette R.A."/>
            <person name="Henrissat B."/>
            <person name="Martin F."/>
            <person name="Cullen D."/>
            <person name="Hibbett D.S."/>
            <person name="Grigoriev I.V."/>
        </authorList>
    </citation>
    <scope>NUCLEOTIDE SEQUENCE [LARGE SCALE GENOMIC DNA]</scope>
    <source>
        <strain evidence="4">FD-172 SS1</strain>
    </source>
</reference>
<dbReference type="Proteomes" id="UP000027195">
    <property type="component" value="Unassembled WGS sequence"/>
</dbReference>
<dbReference type="HOGENOM" id="CLU_032490_1_0_1"/>
<feature type="domain" description="AB hydrolase-1" evidence="2">
    <location>
        <begin position="160"/>
        <end position="445"/>
    </location>
</feature>
<dbReference type="Pfam" id="PF12697">
    <property type="entry name" value="Abhydrolase_6"/>
    <property type="match status" value="1"/>
</dbReference>
<keyword evidence="4" id="KW-1185">Reference proteome</keyword>
<name>A0A067LWA2_BOTB1</name>
<evidence type="ECO:0000259" key="2">
    <source>
        <dbReference type="Pfam" id="PF12697"/>
    </source>
</evidence>
<evidence type="ECO:0000313" key="3">
    <source>
        <dbReference type="EMBL" id="KDQ07653.1"/>
    </source>
</evidence>
<organism evidence="3 4">
    <name type="scientific">Botryobasidium botryosum (strain FD-172 SS1)</name>
    <dbReference type="NCBI Taxonomy" id="930990"/>
    <lineage>
        <taxon>Eukaryota</taxon>
        <taxon>Fungi</taxon>
        <taxon>Dikarya</taxon>
        <taxon>Basidiomycota</taxon>
        <taxon>Agaricomycotina</taxon>
        <taxon>Agaricomycetes</taxon>
        <taxon>Cantharellales</taxon>
        <taxon>Botryobasidiaceae</taxon>
        <taxon>Botryobasidium</taxon>
    </lineage>
</organism>
<dbReference type="InterPro" id="IPR000073">
    <property type="entry name" value="AB_hydrolase_1"/>
</dbReference>
<accession>A0A067LWA2</accession>
<dbReference type="Gene3D" id="3.40.50.1820">
    <property type="entry name" value="alpha/beta hydrolase"/>
    <property type="match status" value="1"/>
</dbReference>
<dbReference type="STRING" id="930990.A0A067LWA2"/>
<proteinExistence type="predicted"/>
<dbReference type="AlphaFoldDB" id="A0A067LWA2"/>
<dbReference type="SUPFAM" id="SSF53474">
    <property type="entry name" value="alpha/beta-Hydrolases"/>
    <property type="match status" value="1"/>
</dbReference>
<evidence type="ECO:0000313" key="4">
    <source>
        <dbReference type="Proteomes" id="UP000027195"/>
    </source>
</evidence>
<feature type="compositionally biased region" description="Pro residues" evidence="1">
    <location>
        <begin position="24"/>
        <end position="37"/>
    </location>
</feature>
<dbReference type="InterPro" id="IPR029058">
    <property type="entry name" value="AB_hydrolase_fold"/>
</dbReference>
<gene>
    <name evidence="3" type="ORF">BOTBODRAFT_38634</name>
</gene>
<dbReference type="EMBL" id="KL198103">
    <property type="protein sequence ID" value="KDQ07653.1"/>
    <property type="molecule type" value="Genomic_DNA"/>
</dbReference>
<feature type="compositionally biased region" description="Low complexity" evidence="1">
    <location>
        <begin position="38"/>
        <end position="54"/>
    </location>
</feature>
<protein>
    <recommendedName>
        <fullName evidence="2">AB hydrolase-1 domain-containing protein</fullName>
    </recommendedName>
</protein>
<dbReference type="OrthoDB" id="94039at2759"/>
<sequence>MSAPRPLRKADAEKRRGTSVYPSYNPPDAPLDPPPIPTRKLPPLLSKEPLLAPSLPSPPRPRAFTSTHTLTTHVFPAAFPRHPCSLLPRTPISAAGLGQGEKERVLSIAKDIMDLRGPCYRAEGCVPRPGDEGEQDLWLVINRYVRNEGPRLGGVTLLAFHANGFHKETWEPTFTHLLDLEARNATKSAKIDEIWSLEYINQGDGALINEGKLGNIFDCGDIARDILNLLVNYLPSRPSPNSSHLSVSLDRVLAQEAEQRKTRGLPERTIVGIGHSGGGCALARAALQCPQLFDSLILVDPVIVPTSVDVSPYANILAAKAAIRRSAWASREDARDSLSRSPFFAAFHPSVFEKYVEHALCPDPTTGGVRLKMDPMQEAVVFAELIVPREVWELLPTLDPRVELRWIMAGTENFTTAGDTNTQSTVWRRPQNSSNVRIPSAGHLVRACYCAPFFSRLIIVASNKRIAQEAPIELAEDIFLFLQRKYGNGSGGMAKL</sequence>
<feature type="region of interest" description="Disordered" evidence="1">
    <location>
        <begin position="1"/>
        <end position="64"/>
    </location>
</feature>
<evidence type="ECO:0000256" key="1">
    <source>
        <dbReference type="SAM" id="MobiDB-lite"/>
    </source>
</evidence>
<dbReference type="InParanoid" id="A0A067LWA2"/>